<organism evidence="3 4">
    <name type="scientific">Ambispora leptoticha</name>
    <dbReference type="NCBI Taxonomy" id="144679"/>
    <lineage>
        <taxon>Eukaryota</taxon>
        <taxon>Fungi</taxon>
        <taxon>Fungi incertae sedis</taxon>
        <taxon>Mucoromycota</taxon>
        <taxon>Glomeromycotina</taxon>
        <taxon>Glomeromycetes</taxon>
        <taxon>Archaeosporales</taxon>
        <taxon>Ambisporaceae</taxon>
        <taxon>Ambispora</taxon>
    </lineage>
</organism>
<dbReference type="InterPro" id="IPR004088">
    <property type="entry name" value="KH_dom_type_1"/>
</dbReference>
<dbReference type="AlphaFoldDB" id="A0A9N9BEE2"/>
<gene>
    <name evidence="3" type="ORF">ALEPTO_LOCUS6438</name>
</gene>
<dbReference type="SUPFAM" id="SSF54791">
    <property type="entry name" value="Eukaryotic type KH-domain (KH-domain type I)"/>
    <property type="match status" value="1"/>
</dbReference>
<dbReference type="PROSITE" id="PS50084">
    <property type="entry name" value="KH_TYPE_1"/>
    <property type="match status" value="1"/>
</dbReference>
<dbReference type="EMBL" id="CAJVPS010002228">
    <property type="protein sequence ID" value="CAG8562958.1"/>
    <property type="molecule type" value="Genomic_DNA"/>
</dbReference>
<dbReference type="SMART" id="SM00322">
    <property type="entry name" value="KH"/>
    <property type="match status" value="1"/>
</dbReference>
<dbReference type="InterPro" id="IPR004087">
    <property type="entry name" value="KH_dom"/>
</dbReference>
<evidence type="ECO:0000256" key="1">
    <source>
        <dbReference type="PROSITE-ProRule" id="PRU00117"/>
    </source>
</evidence>
<accession>A0A9N9BEE2</accession>
<dbReference type="Pfam" id="PF00013">
    <property type="entry name" value="KH_1"/>
    <property type="match status" value="1"/>
</dbReference>
<dbReference type="InterPro" id="IPR036612">
    <property type="entry name" value="KH_dom_type_1_sf"/>
</dbReference>
<proteinExistence type="predicted"/>
<comment type="caution">
    <text evidence="3">The sequence shown here is derived from an EMBL/GenBank/DDBJ whole genome shotgun (WGS) entry which is preliminary data.</text>
</comment>
<dbReference type="OrthoDB" id="2351826at2759"/>
<evidence type="ECO:0000313" key="3">
    <source>
        <dbReference type="EMBL" id="CAG8562958.1"/>
    </source>
</evidence>
<dbReference type="GO" id="GO:0003723">
    <property type="term" value="F:RNA binding"/>
    <property type="evidence" value="ECO:0007669"/>
    <property type="project" value="UniProtKB-UniRule"/>
</dbReference>
<feature type="non-terminal residue" evidence="3">
    <location>
        <position position="1"/>
    </location>
</feature>
<evidence type="ECO:0000313" key="4">
    <source>
        <dbReference type="Proteomes" id="UP000789508"/>
    </source>
</evidence>
<dbReference type="Proteomes" id="UP000789508">
    <property type="component" value="Unassembled WGS sequence"/>
</dbReference>
<feature type="domain" description="K Homology" evidence="2">
    <location>
        <begin position="1"/>
        <end position="62"/>
    </location>
</feature>
<dbReference type="CDD" id="cd00105">
    <property type="entry name" value="KH-I"/>
    <property type="match status" value="1"/>
</dbReference>
<dbReference type="Gene3D" id="3.30.1370.10">
    <property type="entry name" value="K Homology domain, type 1"/>
    <property type="match status" value="1"/>
</dbReference>
<protein>
    <submittedName>
        <fullName evidence="3">6638_t:CDS:1</fullName>
    </submittedName>
</protein>
<keyword evidence="4" id="KW-1185">Reference proteome</keyword>
<name>A0A9N9BEE2_9GLOM</name>
<keyword evidence="1" id="KW-0694">RNA-binding</keyword>
<sequence>TVSSISVPKEKTGLVIGRGASNLKRIREATGASVFLEDGVALIKGTESERAKAKALIQEILSKEPDKVVPDVGYNLLEFDEELMDIKRSKIRFRKYDGEDANLHSRNHTLYTAEIVVEKKGKSSDEDDDLSSAISKLLLSSGLPSKSKDSNGLPSNAQGFNTTKIIRHCLGDICTLVHRSEPSQIETQTVRLNIFFGPALRSSTMLHEFVKRFS</sequence>
<evidence type="ECO:0000259" key="2">
    <source>
        <dbReference type="SMART" id="SM00322"/>
    </source>
</evidence>
<reference evidence="3" key="1">
    <citation type="submission" date="2021-06" db="EMBL/GenBank/DDBJ databases">
        <authorList>
            <person name="Kallberg Y."/>
            <person name="Tangrot J."/>
            <person name="Rosling A."/>
        </authorList>
    </citation>
    <scope>NUCLEOTIDE SEQUENCE</scope>
    <source>
        <strain evidence="3">FL130A</strain>
    </source>
</reference>